<feature type="region of interest" description="Disordered" evidence="1">
    <location>
        <begin position="275"/>
        <end position="297"/>
    </location>
</feature>
<dbReference type="EMBL" id="LNYE01000023">
    <property type="protein sequence ID" value="KTD09078.1"/>
    <property type="molecule type" value="Genomic_DNA"/>
</dbReference>
<dbReference type="EMBL" id="UGOB01000001">
    <property type="protein sequence ID" value="STX45709.1"/>
    <property type="molecule type" value="Genomic_DNA"/>
</dbReference>
<dbReference type="STRING" id="45066.Lgra_2313"/>
<evidence type="ECO:0000313" key="3">
    <source>
        <dbReference type="EMBL" id="STX45709.1"/>
    </source>
</evidence>
<reference evidence="2 4" key="1">
    <citation type="submission" date="2015-11" db="EMBL/GenBank/DDBJ databases">
        <title>Genomic analysis of 38 Legionella species identifies large and diverse effector repertoires.</title>
        <authorList>
            <person name="Burstein D."/>
            <person name="Amaro F."/>
            <person name="Zusman T."/>
            <person name="Lifshitz Z."/>
            <person name="Cohen O."/>
            <person name="Gilbert J.A."/>
            <person name="Pupko T."/>
            <person name="Shuman H.A."/>
            <person name="Segal G."/>
        </authorList>
    </citation>
    <scope>NUCLEOTIDE SEQUENCE [LARGE SCALE GENOMIC DNA]</scope>
    <source>
        <strain evidence="2 4">Lyon 8420412</strain>
    </source>
</reference>
<evidence type="ECO:0000313" key="2">
    <source>
        <dbReference type="EMBL" id="KTD09078.1"/>
    </source>
</evidence>
<keyword evidence="4" id="KW-1185">Reference proteome</keyword>
<evidence type="ECO:0000313" key="5">
    <source>
        <dbReference type="Proteomes" id="UP000254476"/>
    </source>
</evidence>
<organism evidence="3 5">
    <name type="scientific">Legionella gratiana</name>
    <dbReference type="NCBI Taxonomy" id="45066"/>
    <lineage>
        <taxon>Bacteria</taxon>
        <taxon>Pseudomonadati</taxon>
        <taxon>Pseudomonadota</taxon>
        <taxon>Gammaproteobacteria</taxon>
        <taxon>Legionellales</taxon>
        <taxon>Legionellaceae</taxon>
        <taxon>Legionella</taxon>
    </lineage>
</organism>
<feature type="compositionally biased region" description="Basic and acidic residues" evidence="1">
    <location>
        <begin position="285"/>
        <end position="297"/>
    </location>
</feature>
<evidence type="ECO:0000313" key="4">
    <source>
        <dbReference type="Proteomes" id="UP000054691"/>
    </source>
</evidence>
<sequence length="371" mass="42295">MSYRINNPGGGDCGFYAFAIGLIHVIQQEYYSSSNSKTFNLWKKEGLGMDLQDILAIDLDWLACLPHSYKKDQLLALQMSLRNITVNANKEDLLNRIYVELTSEEKQTKIEGSPVYGKFMELVQFYLRKHSSLERISQYNELALSPEVLQLAQKTAHSLLPMLRGQPFDKAQKIENSYVKETLVLDVLSINGRNPHSVILNGIEQIRRRGRWATHSDLNEIADRLKVNLHVVGQINGTPTPGYPTITLNNESNAHWTTFVEQLFEQKPRVSAQQITEGSKVVSSRKPEKTNHETLTHSTKVERASNTPQENYKQHLDSLFETTKNQRFFTTPVQSKIDVHAIDNARALATESDQSFATRLQEAELRLIWAN</sequence>
<dbReference type="Proteomes" id="UP000254476">
    <property type="component" value="Unassembled WGS sequence"/>
</dbReference>
<accession>A0A378JE36</accession>
<dbReference type="OrthoDB" id="5652914at2"/>
<evidence type="ECO:0000256" key="1">
    <source>
        <dbReference type="SAM" id="MobiDB-lite"/>
    </source>
</evidence>
<gene>
    <name evidence="2" type="ORF">Lgra_2313</name>
    <name evidence="3" type="ORF">NCTC12388_02453</name>
</gene>
<protein>
    <submittedName>
        <fullName evidence="3">Dot/Icm T4SS effector</fullName>
    </submittedName>
</protein>
<dbReference type="Proteomes" id="UP000054691">
    <property type="component" value="Unassembled WGS sequence"/>
</dbReference>
<dbReference type="AlphaFoldDB" id="A0A378JE36"/>
<dbReference type="RefSeq" id="WP_058499436.1">
    <property type="nucleotide sequence ID" value="NZ_CAAAHW010000004.1"/>
</dbReference>
<proteinExistence type="predicted"/>
<name>A0A378JE36_9GAMM</name>
<reference evidence="3 5" key="2">
    <citation type="submission" date="2018-06" db="EMBL/GenBank/DDBJ databases">
        <authorList>
            <consortium name="Pathogen Informatics"/>
            <person name="Doyle S."/>
        </authorList>
    </citation>
    <scope>NUCLEOTIDE SEQUENCE [LARGE SCALE GENOMIC DNA]</scope>
    <source>
        <strain evidence="3 5">NCTC12388</strain>
    </source>
</reference>